<organism evidence="1 2">
    <name type="scientific">Mesorhizobium shonense</name>
    <dbReference type="NCBI Taxonomy" id="1209948"/>
    <lineage>
        <taxon>Bacteria</taxon>
        <taxon>Pseudomonadati</taxon>
        <taxon>Pseudomonadota</taxon>
        <taxon>Alphaproteobacteria</taxon>
        <taxon>Hyphomicrobiales</taxon>
        <taxon>Phyllobacteriaceae</taxon>
        <taxon>Mesorhizobium</taxon>
    </lineage>
</organism>
<evidence type="ECO:0000313" key="2">
    <source>
        <dbReference type="Proteomes" id="UP001549036"/>
    </source>
</evidence>
<protein>
    <recommendedName>
        <fullName evidence="3">Ribbon-helix-helix protein CopG domain-containing protein</fullName>
    </recommendedName>
</protein>
<proteinExistence type="predicted"/>
<dbReference type="RefSeq" id="WP_292371821.1">
    <property type="nucleotide sequence ID" value="NZ_JBEPLM010000013.1"/>
</dbReference>
<sequence>MTNGSDDRETNALDVRPADIRAATMLRQSGSMSFDAGIEMALAEAAAEMRVGRSEIIRLALREWFATRQRALLE</sequence>
<keyword evidence="2" id="KW-1185">Reference proteome</keyword>
<comment type="caution">
    <text evidence="1">The sequence shown here is derived from an EMBL/GenBank/DDBJ whole genome shotgun (WGS) entry which is preliminary data.</text>
</comment>
<name>A0ABV2I1C7_9HYPH</name>
<gene>
    <name evidence="1" type="ORF">ABID26_005539</name>
</gene>
<dbReference type="Proteomes" id="UP001549036">
    <property type="component" value="Unassembled WGS sequence"/>
</dbReference>
<accession>A0ABV2I1C7</accession>
<reference evidence="1 2" key="1">
    <citation type="submission" date="2024-06" db="EMBL/GenBank/DDBJ databases">
        <title>Genomic Encyclopedia of Type Strains, Phase IV (KMG-IV): sequencing the most valuable type-strain genomes for metagenomic binning, comparative biology and taxonomic classification.</title>
        <authorList>
            <person name="Goeker M."/>
        </authorList>
    </citation>
    <scope>NUCLEOTIDE SEQUENCE [LARGE SCALE GENOMIC DNA]</scope>
    <source>
        <strain evidence="1 2">DSM 29846</strain>
    </source>
</reference>
<evidence type="ECO:0008006" key="3">
    <source>
        <dbReference type="Google" id="ProtNLM"/>
    </source>
</evidence>
<evidence type="ECO:0000313" key="1">
    <source>
        <dbReference type="EMBL" id="MET3596122.1"/>
    </source>
</evidence>
<dbReference type="EMBL" id="JBEPLM010000013">
    <property type="protein sequence ID" value="MET3596122.1"/>
    <property type="molecule type" value="Genomic_DNA"/>
</dbReference>